<dbReference type="GO" id="GO:0070034">
    <property type="term" value="F:telomerase RNA binding"/>
    <property type="evidence" value="ECO:0007669"/>
    <property type="project" value="TreeGrafter"/>
</dbReference>
<evidence type="ECO:0000256" key="16">
    <source>
        <dbReference type="RuleBase" id="RU365061"/>
    </source>
</evidence>
<evidence type="ECO:0000313" key="19">
    <source>
        <dbReference type="Ensembl" id="ENSANAP00000028623.1"/>
    </source>
</evidence>
<comment type="catalytic activity">
    <reaction evidence="15 16">
        <text>DNA(n) + a 2'-deoxyribonucleoside 5'-triphosphate = DNA(n+1) + diphosphate</text>
        <dbReference type="Rhea" id="RHEA:22508"/>
        <dbReference type="Rhea" id="RHEA-COMP:17339"/>
        <dbReference type="Rhea" id="RHEA-COMP:17340"/>
        <dbReference type="ChEBI" id="CHEBI:33019"/>
        <dbReference type="ChEBI" id="CHEBI:61560"/>
        <dbReference type="ChEBI" id="CHEBI:173112"/>
        <dbReference type="EC" id="2.7.7.49"/>
    </reaction>
</comment>
<evidence type="ECO:0000256" key="1">
    <source>
        <dbReference type="ARBA" id="ARBA00004574"/>
    </source>
</evidence>
<keyword evidence="7 16" id="KW-0548">Nucleotidyltransferase</keyword>
<evidence type="ECO:0000256" key="6">
    <source>
        <dbReference type="ARBA" id="ARBA00022679"/>
    </source>
</evidence>
<dbReference type="Pfam" id="PF12009">
    <property type="entry name" value="Telomerase_RBD"/>
    <property type="match status" value="1"/>
</dbReference>
<keyword evidence="9 16" id="KW-0460">Magnesium</keyword>
<comment type="similarity">
    <text evidence="2 16">Belongs to the reverse transcriptase family. Telomerase subfamily.</text>
</comment>
<sequence length="1032" mass="115553">PRCRAVRSLLRSRYREVLPLATFVRRLGLEGRRSCSCLVCVPWDARPPPAAPSFHQVSPLKELVARVLQRLCERGARNVLAFGFALLDGAGGGPPEAFTTSVRSYRPNTVTETLRGSGAWALLLRRLGDDVLVYLLARCALYVLVAPSCAYQVCGPPLYELRAAPESRPAPHAAGTRRGVGREQAWSSSVREPEVRLGLPAPGARRRRGSASVSPPWPKRPRYGPAPEPERTPVGQGSRAHPGRTRGRSGHGFCVVSPAGATEEAPGACHAYPSAGRQPGAGPPSTSRSPQPRDTPCPLVYAETKHFLYSSGAQERLRPSFLLSALRPSLTGARRLLDTIFLGSRPGTPRRLPRLPQRYWQMRPLFLELLGNHARCPYGALLKTHCPLRTAVSPAASVCAQKTLGSVAALEEEDTDPRRLVQLLRQHSSPWQVYGFLRACLRRLVPPGLWGSRHNERRFLRNTKKFISLGKHAKLSLQELTWKMSVRDCAWLRRSPGVGSVPAAEHRLREEILAKFLHWLMGVYVVELLRSFFYVTETTFQKNRLFFYRKSVWSKLQSIGIRQHLQRVQLRELSDAELRRRQEARPALPTSRLRFIPKPDGLRPIVNMDYVVGARTFRREKRAERPTSRVKVLFSVLNYERARRPGLLGASVLGLDDIHRAWRDFVLRMRARDPPPELYFVKVDVTGAYDTIPQDKLAEVIASIIRPQATYCVRRYAVVQKAAHGHVRKAFKSHVSTLTDLQPYMRQFVAHLQDTSSLRDAVVIEQSSSLNEASGGLFDVFLRFVCNHIVRIGGKSYVQCQGIPQGSILSTLLCSLCYGDMENKLFARIRQDGLLLRLVDDFLLVTPHLSHAKAFLSYARTSIRASLTFNRSFKAGRSMRRKLFGVLRLKCHSLFLDLQVSSLTCMHMCVVFHACVLQLPFHQQVWKNPAFFLRIISDMGSLCYSILKAKNAGMSLGARGATGPLPSEAVHWLCHRAFLLKLTQHRVTYAPLLGSLRTAQSQLSRKLLGTTLAALEAVANPALPSDFKTILD</sequence>
<proteinExistence type="inferred from homology"/>
<keyword evidence="10 16" id="KW-0779">Telomere</keyword>
<dbReference type="GO" id="GO:0016605">
    <property type="term" value="C:PML body"/>
    <property type="evidence" value="ECO:0007669"/>
    <property type="project" value="UniProtKB-SubCell"/>
</dbReference>
<dbReference type="GO" id="GO:0003720">
    <property type="term" value="F:telomerase activity"/>
    <property type="evidence" value="ECO:0007669"/>
    <property type="project" value="InterPro"/>
</dbReference>
<evidence type="ECO:0000256" key="9">
    <source>
        <dbReference type="ARBA" id="ARBA00022842"/>
    </source>
</evidence>
<dbReference type="GO" id="GO:0000333">
    <property type="term" value="C:telomerase catalytic core complex"/>
    <property type="evidence" value="ECO:0007669"/>
    <property type="project" value="TreeGrafter"/>
</dbReference>
<evidence type="ECO:0000256" key="14">
    <source>
        <dbReference type="ARBA" id="ARBA00032044"/>
    </source>
</evidence>
<evidence type="ECO:0000256" key="13">
    <source>
        <dbReference type="ARBA" id="ARBA00023274"/>
    </source>
</evidence>
<name>A0A2K5E639_AOTNA</name>
<keyword evidence="8 16" id="KW-0479">Metal-binding</keyword>
<dbReference type="GO" id="GO:0000781">
    <property type="term" value="C:chromosome, telomeric region"/>
    <property type="evidence" value="ECO:0007669"/>
    <property type="project" value="UniProtKB-SubCell"/>
</dbReference>
<dbReference type="FunFam" id="1.10.132.70:FF:000001">
    <property type="entry name" value="Telomerase reverse transcriptase"/>
    <property type="match status" value="1"/>
</dbReference>
<dbReference type="SUPFAM" id="SSF56672">
    <property type="entry name" value="DNA/RNA polymerases"/>
    <property type="match status" value="1"/>
</dbReference>
<dbReference type="Pfam" id="PF21399">
    <property type="entry name" value="TERT_C"/>
    <property type="match status" value="1"/>
</dbReference>
<comment type="domain">
    <text evidence="16">The primer grip sequence in the RT domain is required for telomerase activity and for stable association with short telomeric primers.</text>
</comment>
<comment type="domain">
    <text evidence="16">The RNA-interacting domain 2 (RD2) is essential for both interaction with the CR4-CR5 domain of TERC and for DNA synthesis.</text>
</comment>
<dbReference type="FunFam" id="1.10.357.90:FF:000001">
    <property type="entry name" value="Telomerase reverse transcriptase"/>
    <property type="match status" value="1"/>
</dbReference>
<dbReference type="Gene3D" id="1.10.357.90">
    <property type="match status" value="1"/>
</dbReference>
<dbReference type="InterPro" id="IPR043502">
    <property type="entry name" value="DNA/RNA_pol_sf"/>
</dbReference>
<dbReference type="GO" id="GO:0005737">
    <property type="term" value="C:cytoplasm"/>
    <property type="evidence" value="ECO:0007669"/>
    <property type="project" value="UniProtKB-SubCell"/>
</dbReference>
<evidence type="ECO:0000256" key="4">
    <source>
        <dbReference type="ARBA" id="ARBA00016182"/>
    </source>
</evidence>
<gene>
    <name evidence="19" type="primary">TERT</name>
</gene>
<comment type="domain">
    <text evidence="16">The RNA-interacting domain 1 (RD1)/N-terminal extension (NTE) is required for interaction with the pseudoknot-template domain of each of TERC dimers. It contains anchor sites that bind primer nucleotides upstream of the RNA-DNA hybrid and is thus an essential determinant of repeat addition processivity.</text>
</comment>
<feature type="domain" description="Reverse transcriptase" evidence="18">
    <location>
        <begin position="577"/>
        <end position="900"/>
    </location>
</feature>
<dbReference type="AlphaFoldDB" id="A0A2K5E639"/>
<dbReference type="InterPro" id="IPR049139">
    <property type="entry name" value="TERT_C"/>
</dbReference>
<dbReference type="Proteomes" id="UP000233020">
    <property type="component" value="Unplaced"/>
</dbReference>
<dbReference type="InterPro" id="IPR021891">
    <property type="entry name" value="Telomerase_RBD"/>
</dbReference>
<dbReference type="PANTHER" id="PTHR12066:SF0">
    <property type="entry name" value="TELOMERASE REVERSE TRANSCRIPTASE"/>
    <property type="match status" value="1"/>
</dbReference>
<keyword evidence="5 16" id="KW-0158">Chromosome</keyword>
<protein>
    <recommendedName>
        <fullName evidence="4 16">Telomerase reverse transcriptase</fullName>
        <ecNumber evidence="3 16">2.7.7.49</ecNumber>
    </recommendedName>
    <alternativeName>
        <fullName evidence="14 16">Telomerase catalytic subunit</fullName>
    </alternativeName>
</protein>
<comment type="subcellular location">
    <subcellularLocation>
        <location evidence="1 16">Chromosome</location>
        <location evidence="1 16">Telomere</location>
    </subcellularLocation>
    <subcellularLocation>
        <location evidence="16">Nucleus</location>
        <location evidence="16">Nucleolus</location>
    </subcellularLocation>
    <subcellularLocation>
        <location evidence="16">Nucleus</location>
        <location evidence="16">Nucleoplasm</location>
    </subcellularLocation>
    <subcellularLocation>
        <location evidence="16">Nucleus</location>
    </subcellularLocation>
    <subcellularLocation>
        <location evidence="16">Cytoplasm</location>
    </subcellularLocation>
    <subcellularLocation>
        <location evidence="16">Nucleus</location>
        <location evidence="16">PML body</location>
    </subcellularLocation>
    <text evidence="16">Shuttling between nuclear and cytoplasm depends on cell cycle, phosphorylation states, transformation and DNA damage. Diffuse localization in the nucleoplasm. Enriched in nucleoli of certain cell types. Translocated to the cytoplasm via nuclear pores in a CRM1/RAN-dependent manner involving oxidative stress-mediated phosphorylation at Tyr. Dephosphorylation at this site by SHP2 retains TERT in the nucleus. Translocated to the nucleus by phosphorylation by AKT.</text>
</comment>
<comment type="function">
    <text evidence="16">Telomerase is a ribonucleoprotein enzyme essential for the replication of chromosome termini in most eukaryotes. Active in progenitor and cancer cells. Inactive, or very low activity, in normal somatic cells. Catalytic component of the teleromerase holoenzyme complex whose main activity is the elongation of telomeres by acting as a reverse transcriptase that adds simple sequence repeats to chromosome ends by copying a template sequence within the RNA component of the enzyme. Catalyzes the RNA-dependent extension of 3'-chromosomal termini with the 6-nucleotide telomeric repeat unit, 5'-TTAGGG-3'. The catalytic cycle involves primer binding, primer extension and release of product once the template boundary has been reached or nascent product translocation followed by further extension. More active on substrates containing 2 or 3 telomeric repeats. Telomerase activity is regulated by a number of factors including telomerase complex-associated proteins, chaperones and polypeptide modifiers. Modulates Wnt signaling. Plays important roles in aging and antiapoptosis.</text>
</comment>
<dbReference type="Gene3D" id="1.10.132.70">
    <property type="match status" value="1"/>
</dbReference>
<dbReference type="PRINTS" id="PR01365">
    <property type="entry name" value="TELOMERASERT"/>
</dbReference>
<dbReference type="GO" id="GO:0042162">
    <property type="term" value="F:telomeric DNA binding"/>
    <property type="evidence" value="ECO:0007669"/>
    <property type="project" value="TreeGrafter"/>
</dbReference>
<dbReference type="PANTHER" id="PTHR12066">
    <property type="entry name" value="TELOMERASE REVERSE TRANSCRIPTASE"/>
    <property type="match status" value="1"/>
</dbReference>
<evidence type="ECO:0000256" key="15">
    <source>
        <dbReference type="ARBA" id="ARBA00048173"/>
    </source>
</evidence>
<keyword evidence="12 16" id="KW-0539">Nucleus</keyword>
<keyword evidence="11 16" id="KW-0695">RNA-directed DNA polymerase</keyword>
<evidence type="ECO:0000256" key="7">
    <source>
        <dbReference type="ARBA" id="ARBA00022695"/>
    </source>
</evidence>
<dbReference type="InterPro" id="IPR000477">
    <property type="entry name" value="RT_dom"/>
</dbReference>
<dbReference type="GO" id="GO:0046872">
    <property type="term" value="F:metal ion binding"/>
    <property type="evidence" value="ECO:0007669"/>
    <property type="project" value="UniProtKB-KW"/>
</dbReference>
<dbReference type="GO" id="GO:0007004">
    <property type="term" value="P:telomere maintenance via telomerase"/>
    <property type="evidence" value="ECO:0007669"/>
    <property type="project" value="TreeGrafter"/>
</dbReference>
<dbReference type="GeneTree" id="ENSGT00390000018531"/>
<evidence type="ECO:0000256" key="17">
    <source>
        <dbReference type="SAM" id="MobiDB-lite"/>
    </source>
</evidence>
<feature type="region of interest" description="Disordered" evidence="17">
    <location>
        <begin position="166"/>
        <end position="294"/>
    </location>
</feature>
<dbReference type="PROSITE" id="PS50878">
    <property type="entry name" value="RT_POL"/>
    <property type="match status" value="1"/>
</dbReference>
<evidence type="ECO:0000313" key="20">
    <source>
        <dbReference type="Proteomes" id="UP000233020"/>
    </source>
</evidence>
<accession>A0A2K5E639</accession>
<evidence type="ECO:0000256" key="10">
    <source>
        <dbReference type="ARBA" id="ARBA00022895"/>
    </source>
</evidence>
<keyword evidence="13" id="KW-0687">Ribonucleoprotein</keyword>
<dbReference type="GO" id="GO:0005730">
    <property type="term" value="C:nucleolus"/>
    <property type="evidence" value="ECO:0007669"/>
    <property type="project" value="UniProtKB-SubCell"/>
</dbReference>
<reference evidence="19" key="2">
    <citation type="submission" date="2025-09" db="UniProtKB">
        <authorList>
            <consortium name="Ensembl"/>
        </authorList>
    </citation>
    <scope>IDENTIFICATION</scope>
</reference>
<dbReference type="EC" id="2.7.7.49" evidence="3 16"/>
<dbReference type="InterPro" id="IPR003545">
    <property type="entry name" value="Telomerase_RT"/>
</dbReference>
<evidence type="ECO:0000256" key="3">
    <source>
        <dbReference type="ARBA" id="ARBA00012493"/>
    </source>
</evidence>
<evidence type="ECO:0000256" key="5">
    <source>
        <dbReference type="ARBA" id="ARBA00022454"/>
    </source>
</evidence>
<evidence type="ECO:0000259" key="18">
    <source>
        <dbReference type="PROSITE" id="PS50878"/>
    </source>
</evidence>
<keyword evidence="6 16" id="KW-0808">Transferase</keyword>
<dbReference type="SMART" id="SM00975">
    <property type="entry name" value="Telomerase_RBD"/>
    <property type="match status" value="1"/>
</dbReference>
<keyword evidence="20" id="KW-1185">Reference proteome</keyword>
<evidence type="ECO:0000256" key="12">
    <source>
        <dbReference type="ARBA" id="ARBA00023242"/>
    </source>
</evidence>
<dbReference type="CDD" id="cd01648">
    <property type="entry name" value="TERT"/>
    <property type="match status" value="1"/>
</dbReference>
<evidence type="ECO:0000256" key="8">
    <source>
        <dbReference type="ARBA" id="ARBA00022723"/>
    </source>
</evidence>
<organism evidence="19 20">
    <name type="scientific">Aotus nancymaae</name>
    <name type="common">Ma's night monkey</name>
    <dbReference type="NCBI Taxonomy" id="37293"/>
    <lineage>
        <taxon>Eukaryota</taxon>
        <taxon>Metazoa</taxon>
        <taxon>Chordata</taxon>
        <taxon>Craniata</taxon>
        <taxon>Vertebrata</taxon>
        <taxon>Euteleostomi</taxon>
        <taxon>Mammalia</taxon>
        <taxon>Eutheria</taxon>
        <taxon>Euarchontoglires</taxon>
        <taxon>Primates</taxon>
        <taxon>Haplorrhini</taxon>
        <taxon>Platyrrhini</taxon>
        <taxon>Aotidae</taxon>
        <taxon>Aotus</taxon>
    </lineage>
</organism>
<evidence type="ECO:0000256" key="2">
    <source>
        <dbReference type="ARBA" id="ARBA00008001"/>
    </source>
</evidence>
<reference evidence="19" key="1">
    <citation type="submission" date="2025-08" db="UniProtKB">
        <authorList>
            <consortium name="Ensembl"/>
        </authorList>
    </citation>
    <scope>IDENTIFICATION</scope>
</reference>
<dbReference type="Ensembl" id="ENSANAT00000046649.1">
    <property type="protein sequence ID" value="ENSANAP00000028623.1"/>
    <property type="gene ID" value="ENSANAG00000032128.1"/>
</dbReference>
<evidence type="ECO:0000256" key="11">
    <source>
        <dbReference type="ARBA" id="ARBA00022918"/>
    </source>
</evidence>